<keyword evidence="3" id="KW-0732">Signal</keyword>
<dbReference type="InterPro" id="IPR000259">
    <property type="entry name" value="Adhesion_dom_fimbrial"/>
</dbReference>
<dbReference type="PANTHER" id="PTHR33420">
    <property type="entry name" value="FIMBRIAL SUBUNIT ELFA-RELATED"/>
    <property type="match status" value="1"/>
</dbReference>
<dbReference type="EMBL" id="JADIKF010000034">
    <property type="protein sequence ID" value="MBM7128602.1"/>
    <property type="molecule type" value="Genomic_DNA"/>
</dbReference>
<evidence type="ECO:0000313" key="6">
    <source>
        <dbReference type="EMBL" id="MBM7128602.1"/>
    </source>
</evidence>
<evidence type="ECO:0000256" key="1">
    <source>
        <dbReference type="ARBA" id="ARBA00004561"/>
    </source>
</evidence>
<dbReference type="SUPFAM" id="SSF49401">
    <property type="entry name" value="Bacterial adhesins"/>
    <property type="match status" value="1"/>
</dbReference>
<comment type="caution">
    <text evidence="6">The sequence shown here is derived from an EMBL/GenBank/DDBJ whole genome shotgun (WGS) entry which is preliminary data.</text>
</comment>
<dbReference type="InterPro" id="IPR050263">
    <property type="entry name" value="Bact_Fimbrial_Adh_Pro"/>
</dbReference>
<feature type="domain" description="Fimbrial-type adhesion" evidence="5">
    <location>
        <begin position="213"/>
        <end position="355"/>
    </location>
</feature>
<organism evidence="6 7">
    <name type="scientific">Dyella mobilis</name>
    <dbReference type="NCBI Taxonomy" id="1849582"/>
    <lineage>
        <taxon>Bacteria</taxon>
        <taxon>Pseudomonadati</taxon>
        <taxon>Pseudomonadota</taxon>
        <taxon>Gammaproteobacteria</taxon>
        <taxon>Lysobacterales</taxon>
        <taxon>Rhodanobacteraceae</taxon>
        <taxon>Dyella</taxon>
    </lineage>
</organism>
<accession>A0ABS2KBP5</accession>
<name>A0ABS2KBP5_9GAMM</name>
<dbReference type="Gene3D" id="2.60.40.1090">
    <property type="entry name" value="Fimbrial-type adhesion domain"/>
    <property type="match status" value="1"/>
</dbReference>
<evidence type="ECO:0000256" key="4">
    <source>
        <dbReference type="ARBA" id="ARBA00023263"/>
    </source>
</evidence>
<protein>
    <submittedName>
        <fullName evidence="6">Fimbrial protein</fullName>
    </submittedName>
</protein>
<keyword evidence="7" id="KW-1185">Reference proteome</keyword>
<comment type="subcellular location">
    <subcellularLocation>
        <location evidence="1">Fimbrium</location>
    </subcellularLocation>
</comment>
<dbReference type="InterPro" id="IPR008966">
    <property type="entry name" value="Adhesion_dom_sf"/>
</dbReference>
<reference evidence="6" key="1">
    <citation type="submission" date="2020-10" db="EMBL/GenBank/DDBJ databases">
        <title>Phylogeny of dyella-like bacteria.</title>
        <authorList>
            <person name="Fu J."/>
        </authorList>
    </citation>
    <scope>NUCLEOTIDE SEQUENCE</scope>
    <source>
        <strain evidence="6">DHON07</strain>
    </source>
</reference>
<sequence>MKRCVTMRHPQGLASLNQVCRYALCLLLVVLGLMPGRSRAQCVWDTGGTESVNVSINASPAGTFNGTTNTVTLTGEPAVGTVLATSNFTTPTPATGESDCNNDVASGLSGLTPVLGGTTNSNPGTNAYVFPTGTPGIGFEILHGTSSSYYSIGPLSGCSGNHCTIGSGVYSVQSAVYLVATGPIAPGAEVTTAQLGQWYNGTLDVENFALNNTVRFVLPACSINTSPQVVTLPTVAAKEFGGKGSTAGTTAFSIALTCLAAGQAPETLSITFTAAGTASGIPGVLTPTSGSASGVGVRLLQSDYTTPVTFGTAISEGVAPGGTMNLPFVAQYYQTAAAIVAGPLTASATFTLTYQ</sequence>
<keyword evidence="4" id="KW-0281">Fimbrium</keyword>
<dbReference type="InterPro" id="IPR036937">
    <property type="entry name" value="Adhesion_dom_fimbrial_sf"/>
</dbReference>
<dbReference type="Gene3D" id="2.60.40.3310">
    <property type="match status" value="1"/>
</dbReference>
<evidence type="ECO:0000313" key="7">
    <source>
        <dbReference type="Proteomes" id="UP001430193"/>
    </source>
</evidence>
<dbReference type="Proteomes" id="UP001430193">
    <property type="component" value="Unassembled WGS sequence"/>
</dbReference>
<gene>
    <name evidence="6" type="ORF">ISS99_03620</name>
</gene>
<dbReference type="PANTHER" id="PTHR33420:SF3">
    <property type="entry name" value="FIMBRIAL SUBUNIT ELFA"/>
    <property type="match status" value="1"/>
</dbReference>
<evidence type="ECO:0000259" key="5">
    <source>
        <dbReference type="Pfam" id="PF00419"/>
    </source>
</evidence>
<proteinExistence type="inferred from homology"/>
<comment type="similarity">
    <text evidence="2">Belongs to the fimbrial protein family.</text>
</comment>
<evidence type="ECO:0000256" key="2">
    <source>
        <dbReference type="ARBA" id="ARBA00006671"/>
    </source>
</evidence>
<dbReference type="RefSeq" id="WP_204630221.1">
    <property type="nucleotide sequence ID" value="NZ_BSOC01000008.1"/>
</dbReference>
<dbReference type="Pfam" id="PF00419">
    <property type="entry name" value="Fimbrial"/>
    <property type="match status" value="1"/>
</dbReference>
<evidence type="ECO:0000256" key="3">
    <source>
        <dbReference type="ARBA" id="ARBA00022729"/>
    </source>
</evidence>